<dbReference type="OrthoDB" id="738517at2759"/>
<dbReference type="InterPro" id="IPR027417">
    <property type="entry name" value="P-loop_NTPase"/>
</dbReference>
<keyword evidence="3" id="KW-1185">Reference proteome</keyword>
<dbReference type="GeneID" id="96901079"/>
<dbReference type="Pfam" id="PF00485">
    <property type="entry name" value="PRK"/>
    <property type="match status" value="1"/>
</dbReference>
<dbReference type="RefSeq" id="XP_003673981.1">
    <property type="nucleotide sequence ID" value="XM_003673933.1"/>
</dbReference>
<dbReference type="InParanoid" id="G0V802"/>
<dbReference type="GO" id="GO:0005524">
    <property type="term" value="F:ATP binding"/>
    <property type="evidence" value="ECO:0007669"/>
    <property type="project" value="InterPro"/>
</dbReference>
<name>G0V802_NAUCA</name>
<dbReference type="SUPFAM" id="SSF52540">
    <property type="entry name" value="P-loop containing nucleoside triphosphate hydrolases"/>
    <property type="match status" value="1"/>
</dbReference>
<dbReference type="STRING" id="1064592.G0V802"/>
<dbReference type="InterPro" id="IPR006083">
    <property type="entry name" value="PRK/URK"/>
</dbReference>
<gene>
    <name evidence="2" type="primary">NCAS0A10420</name>
    <name evidence="2" type="ordered locus">NCAS_0A10420</name>
</gene>
<evidence type="ECO:0000259" key="1">
    <source>
        <dbReference type="Pfam" id="PF00485"/>
    </source>
</evidence>
<protein>
    <recommendedName>
        <fullName evidence="1">Phosphoribulokinase/uridine kinase domain-containing protein</fullName>
    </recommendedName>
</protein>
<accession>G0V802</accession>
<dbReference type="AlphaFoldDB" id="G0V802"/>
<dbReference type="HOGENOM" id="CLU_021278_1_0_1"/>
<feature type="domain" description="Phosphoribulokinase/uridine kinase" evidence="1">
    <location>
        <begin position="78"/>
        <end position="168"/>
    </location>
</feature>
<dbReference type="eggNOG" id="KOG4203">
    <property type="taxonomic scope" value="Eukaryota"/>
</dbReference>
<sequence>MPLNNRIVVSIGGGHGAGVTNVSSLLKQSLIKLFPSLIKIKIVNMDELVIDTTCRKYSEQDYNFAEIYEKLVEPISLEDNSNTIEIVILCGSYALFNDKINEISKLKIFLDTDGDDRLINLIHLKNAADDKESLALLLQEYLENMRPEMEKNISPTKKLADLIIPHMKGSNANTDNDNIGLEIIVDGVVKIIEHINDKNGNSSMKRISSSPLWDFQTELLNVEKDRYYDLS</sequence>
<dbReference type="OMA" id="EPICINI"/>
<dbReference type="FunCoup" id="G0V802">
    <property type="interactions" value="250"/>
</dbReference>
<proteinExistence type="predicted"/>
<organism evidence="2 3">
    <name type="scientific">Naumovozyma castellii</name>
    <name type="common">Yeast</name>
    <name type="synonym">Saccharomyces castellii</name>
    <dbReference type="NCBI Taxonomy" id="27288"/>
    <lineage>
        <taxon>Eukaryota</taxon>
        <taxon>Fungi</taxon>
        <taxon>Dikarya</taxon>
        <taxon>Ascomycota</taxon>
        <taxon>Saccharomycotina</taxon>
        <taxon>Saccharomycetes</taxon>
        <taxon>Saccharomycetales</taxon>
        <taxon>Saccharomycetaceae</taxon>
        <taxon>Naumovozyma</taxon>
    </lineage>
</organism>
<dbReference type="Proteomes" id="UP000001640">
    <property type="component" value="Chromosome 1"/>
</dbReference>
<dbReference type="KEGG" id="ncs:NCAS_0A10420"/>
<evidence type="ECO:0000313" key="2">
    <source>
        <dbReference type="EMBL" id="CCC67600.1"/>
    </source>
</evidence>
<dbReference type="EMBL" id="HE576752">
    <property type="protein sequence ID" value="CCC67600.1"/>
    <property type="molecule type" value="Genomic_DNA"/>
</dbReference>
<dbReference type="Gene3D" id="3.40.50.300">
    <property type="entry name" value="P-loop containing nucleotide triphosphate hydrolases"/>
    <property type="match status" value="1"/>
</dbReference>
<reference key="2">
    <citation type="submission" date="2011-08" db="EMBL/GenBank/DDBJ databases">
        <title>Genome sequence of Naumovozyma castellii.</title>
        <authorList>
            <person name="Gordon J.L."/>
            <person name="Armisen D."/>
            <person name="Proux-Wera E."/>
            <person name="OhEigeartaigh S.S."/>
            <person name="Byrne K.P."/>
            <person name="Wolfe K.H."/>
        </authorList>
    </citation>
    <scope>NUCLEOTIDE SEQUENCE</scope>
    <source>
        <strain>Type strain:CBS 4309</strain>
    </source>
</reference>
<dbReference type="GO" id="GO:0016301">
    <property type="term" value="F:kinase activity"/>
    <property type="evidence" value="ECO:0007669"/>
    <property type="project" value="InterPro"/>
</dbReference>
<reference evidence="3" key="1">
    <citation type="journal article" date="2011" name="Proc. Natl. Acad. Sci. U.S.A.">
        <title>Evolutionary erosion of yeast sex chromosomes by mating-type switching accidents.</title>
        <authorList>
            <person name="Gordon J.L."/>
            <person name="Armisen D."/>
            <person name="Proux-Wera E."/>
            <person name="Oheigeartaigh S.S."/>
            <person name="Byrne K.P."/>
            <person name="Wolfe K.H."/>
        </authorList>
    </citation>
    <scope>NUCLEOTIDE SEQUENCE [LARGE SCALE GENOMIC DNA]</scope>
    <source>
        <strain evidence="3">ATCC 76901 / BCRC 22586 / CBS 4309 / NBRC 1992 / NRRL Y-12630</strain>
    </source>
</reference>
<evidence type="ECO:0000313" key="3">
    <source>
        <dbReference type="Proteomes" id="UP000001640"/>
    </source>
</evidence>